<dbReference type="Pfam" id="PF00311">
    <property type="entry name" value="PEPcase"/>
    <property type="match status" value="1"/>
</dbReference>
<comment type="cofactor">
    <cofactor evidence="9">
        <name>Mg(2+)</name>
        <dbReference type="ChEBI" id="CHEBI:18420"/>
    </cofactor>
</comment>
<comment type="subunit">
    <text evidence="9">Homotetramer.</text>
</comment>
<feature type="active site" evidence="9">
    <location>
        <position position="590"/>
    </location>
</feature>
<evidence type="ECO:0000256" key="5">
    <source>
        <dbReference type="ARBA" id="ARBA00022842"/>
    </source>
</evidence>
<dbReference type="EMBL" id="AGWL01000008">
    <property type="protein sequence ID" value="EKU94621.1"/>
    <property type="molecule type" value="Genomic_DNA"/>
</dbReference>
<evidence type="ECO:0000256" key="8">
    <source>
        <dbReference type="ARBA" id="ARBA00048995"/>
    </source>
</evidence>
<dbReference type="PANTHER" id="PTHR30523">
    <property type="entry name" value="PHOSPHOENOLPYRUVATE CARBOXYLASE"/>
    <property type="match status" value="1"/>
</dbReference>
<sequence>MEPQLPHNAADETAEDLDAPLRAAVRRLSTLLGKEIEQQHGEDVLQLVEDVRAASRDLDAADAASEVQRRINSVPLETAIVLTRAFSQYFLLANSAEQVYRIRSIRGAEDPESWIPRAIRRIVEHGGVDELRETVKKLDVRLVFTAHPTEAQRRALLTKLKRVSQIVGEATPEGTAARARQDRQLATLIESIWLTDDLRRFQPTPIDEARNVMWYLRSLYLNTLPELLTILRDELAKYGVELPENAQPIRFGSWIGGDRDGNPYVTPQVTREVLTLQAATAIDIAIEFINRAMQLLSVSSSLTGADPELQASLARDYRNETLIDPAERALYEEEPYRIKLGIMREKLRRTKRRITQRSPHVDGDDYQSAEEVHADFQVIRDALRRHGGDRIADSELLLAQQVTSGMGLSLAVLDVREHSEKHHDLLGELFDRFGATLGERRYCELNREERTRLIAEELASSRPLVPATIGQEDSPVSAASRQTFDVFRVIKESHGIYGKQCIQSYIVSMTHGADDILAVALLAREAGLIGLEGEHKHADIGFVPLLEEVPELQSAGKILTQLFENPSYREIVRMRGDVQEVMLGYSDSNKEAGVITSQWEIHRAQRQLRDVAAKYGVKLRLFHGRGGSVGRGGGPTYEAIMGEPAGVLDGSIKFTEQGEVISDKYTLPELALENLSLSLAAVLEGSSLHKQSRHSPESQEQNTRIMQFLSDRAYDRYRVLAQDPDLPSYFVQSTPVEQLGDMKIGSRPSKRTTSEKGLDGLRAIPWVFGWTQARQIVPGWFGAGSGIKAAREAGYGDALKSMQENWLFFSATVSNIEMTLKKTDMEIAAYYIESLADPSLRRIFAQIKEEYELTVEQIEWLVAENALLDRQPTLQRTLDVRDRYLKPIHYMQVAMLKRVRANAEPNSEEIQYYTRALLTTINGIAAGMRNTG</sequence>
<evidence type="ECO:0000313" key="12">
    <source>
        <dbReference type="Proteomes" id="UP000009888"/>
    </source>
</evidence>
<dbReference type="RefSeq" id="WP_007001773.1">
    <property type="nucleotide sequence ID" value="NZ_JH992956.1"/>
</dbReference>
<comment type="caution">
    <text evidence="11">The sequence shown here is derived from an EMBL/GenBank/DDBJ whole genome shotgun (WGS) entry which is preliminary data.</text>
</comment>
<comment type="catalytic activity">
    <reaction evidence="8 9">
        <text>oxaloacetate + phosphate = phosphoenolpyruvate + hydrogencarbonate</text>
        <dbReference type="Rhea" id="RHEA:28370"/>
        <dbReference type="ChEBI" id="CHEBI:16452"/>
        <dbReference type="ChEBI" id="CHEBI:17544"/>
        <dbReference type="ChEBI" id="CHEBI:43474"/>
        <dbReference type="ChEBI" id="CHEBI:58702"/>
        <dbReference type="EC" id="4.1.1.31"/>
    </reaction>
</comment>
<comment type="function">
    <text evidence="1 9">Forms oxaloacetate, a four-carbon dicarboxylic acid source for the tricarboxylic acid cycle.</text>
</comment>
<dbReference type="NCBIfam" id="NF000584">
    <property type="entry name" value="PRK00009.1"/>
    <property type="match status" value="1"/>
</dbReference>
<proteinExistence type="inferred from homology"/>
<dbReference type="SUPFAM" id="SSF51621">
    <property type="entry name" value="Phosphoenolpyruvate/pyruvate domain"/>
    <property type="match status" value="1"/>
</dbReference>
<evidence type="ECO:0000256" key="6">
    <source>
        <dbReference type="ARBA" id="ARBA00023239"/>
    </source>
</evidence>
<keyword evidence="6 9" id="KW-0456">Lyase</keyword>
<dbReference type="eggNOG" id="COG2352">
    <property type="taxonomic scope" value="Bacteria"/>
</dbReference>
<dbReference type="AlphaFoldDB" id="K9EFE5"/>
<dbReference type="HOGENOM" id="CLU_006557_2_0_11"/>
<dbReference type="PANTHER" id="PTHR30523:SF6">
    <property type="entry name" value="PHOSPHOENOLPYRUVATE CARBOXYLASE"/>
    <property type="match status" value="1"/>
</dbReference>
<dbReference type="HAMAP" id="MF_00595">
    <property type="entry name" value="PEPcase_type1"/>
    <property type="match status" value="1"/>
</dbReference>
<dbReference type="EC" id="4.1.1.31" evidence="3 9"/>
<evidence type="ECO:0000256" key="1">
    <source>
        <dbReference type="ARBA" id="ARBA00003670"/>
    </source>
</evidence>
<feature type="active site" evidence="9 10">
    <location>
        <position position="147"/>
    </location>
</feature>
<dbReference type="Proteomes" id="UP000009888">
    <property type="component" value="Unassembled WGS sequence"/>
</dbReference>
<dbReference type="GO" id="GO:0006107">
    <property type="term" value="P:oxaloacetate metabolic process"/>
    <property type="evidence" value="ECO:0007669"/>
    <property type="project" value="UniProtKB-UniRule"/>
</dbReference>
<dbReference type="GO" id="GO:0006099">
    <property type="term" value="P:tricarboxylic acid cycle"/>
    <property type="evidence" value="ECO:0007669"/>
    <property type="project" value="InterPro"/>
</dbReference>
<keyword evidence="7 9" id="KW-0120">Carbon dioxide fixation</keyword>
<keyword evidence="5 9" id="KW-0460">Magnesium</keyword>
<dbReference type="PROSITE" id="PS00781">
    <property type="entry name" value="PEPCASE_1"/>
    <property type="match status" value="1"/>
</dbReference>
<evidence type="ECO:0000256" key="2">
    <source>
        <dbReference type="ARBA" id="ARBA00008346"/>
    </source>
</evidence>
<organism evidence="11 12">
    <name type="scientific">Actinobaculum massiliense ACS-171-V-Col2</name>
    <dbReference type="NCBI Taxonomy" id="883066"/>
    <lineage>
        <taxon>Bacteria</taxon>
        <taxon>Bacillati</taxon>
        <taxon>Actinomycetota</taxon>
        <taxon>Actinomycetes</taxon>
        <taxon>Actinomycetales</taxon>
        <taxon>Actinomycetaceae</taxon>
        <taxon>Actinobaculum</taxon>
    </lineage>
</organism>
<evidence type="ECO:0000313" key="11">
    <source>
        <dbReference type="EMBL" id="EKU94621.1"/>
    </source>
</evidence>
<gene>
    <name evidence="9" type="primary">ppc</name>
    <name evidence="11" type="ORF">HMPREF9233_01568</name>
</gene>
<dbReference type="GO" id="GO:0000287">
    <property type="term" value="F:magnesium ion binding"/>
    <property type="evidence" value="ECO:0007669"/>
    <property type="project" value="UniProtKB-UniRule"/>
</dbReference>
<evidence type="ECO:0000256" key="10">
    <source>
        <dbReference type="PROSITE-ProRule" id="PRU10111"/>
    </source>
</evidence>
<dbReference type="InterPro" id="IPR021135">
    <property type="entry name" value="PEP_COase"/>
</dbReference>
<reference evidence="11 12" key="1">
    <citation type="submission" date="2012-09" db="EMBL/GenBank/DDBJ databases">
        <title>The Genome Sequence of Actinobaculum massiliae ACS-171-V-COL2.</title>
        <authorList>
            <consortium name="The Broad Institute Genome Sequencing Platform"/>
            <person name="Earl A."/>
            <person name="Ward D."/>
            <person name="Feldgarden M."/>
            <person name="Gevers D."/>
            <person name="Saerens B."/>
            <person name="Vaneechoutte M."/>
            <person name="Walker B."/>
            <person name="Young S.K."/>
            <person name="Zeng Q."/>
            <person name="Gargeya S."/>
            <person name="Fitzgerald M."/>
            <person name="Haas B."/>
            <person name="Abouelleil A."/>
            <person name="Alvarado L."/>
            <person name="Arachchi H.M."/>
            <person name="Berlin A."/>
            <person name="Chapman S.B."/>
            <person name="Goldberg J."/>
            <person name="Griggs A."/>
            <person name="Gujja S."/>
            <person name="Hansen M."/>
            <person name="Howarth C."/>
            <person name="Imamovic A."/>
            <person name="Larimer J."/>
            <person name="McCowen C."/>
            <person name="Montmayeur A."/>
            <person name="Murphy C."/>
            <person name="Neiman D."/>
            <person name="Pearson M."/>
            <person name="Priest M."/>
            <person name="Roberts A."/>
            <person name="Saif S."/>
            <person name="Shea T."/>
            <person name="Sisk P."/>
            <person name="Sykes S."/>
            <person name="Wortman J."/>
            <person name="Nusbaum C."/>
            <person name="Birren B."/>
        </authorList>
    </citation>
    <scope>NUCLEOTIDE SEQUENCE [LARGE SCALE GENOMIC DNA]</scope>
    <source>
        <strain evidence="12">ACS-171-V-Col2</strain>
    </source>
</reference>
<keyword evidence="12" id="KW-1185">Reference proteome</keyword>
<dbReference type="STRING" id="202789.GCA_001457435_00536"/>
<evidence type="ECO:0000256" key="7">
    <source>
        <dbReference type="ARBA" id="ARBA00023300"/>
    </source>
</evidence>
<evidence type="ECO:0000256" key="4">
    <source>
        <dbReference type="ARBA" id="ARBA00022419"/>
    </source>
</evidence>
<dbReference type="GO" id="GO:0005829">
    <property type="term" value="C:cytosol"/>
    <property type="evidence" value="ECO:0007669"/>
    <property type="project" value="TreeGrafter"/>
</dbReference>
<dbReference type="InterPro" id="IPR015813">
    <property type="entry name" value="Pyrv/PenolPyrv_kinase-like_dom"/>
</dbReference>
<dbReference type="GO" id="GO:0008964">
    <property type="term" value="F:phosphoenolpyruvate carboxylase activity"/>
    <property type="evidence" value="ECO:0007669"/>
    <property type="project" value="UniProtKB-UniRule"/>
</dbReference>
<dbReference type="PATRIC" id="fig|883066.3.peg.1631"/>
<name>K9EFE5_9ACTO</name>
<dbReference type="GO" id="GO:0015977">
    <property type="term" value="P:carbon fixation"/>
    <property type="evidence" value="ECO:0007669"/>
    <property type="project" value="UniProtKB-UniRule"/>
</dbReference>
<dbReference type="InterPro" id="IPR018129">
    <property type="entry name" value="PEP_COase_Lys_AS"/>
</dbReference>
<dbReference type="Gene3D" id="1.20.1440.90">
    <property type="entry name" value="Phosphoenolpyruvate/pyruvate domain"/>
    <property type="match status" value="1"/>
</dbReference>
<evidence type="ECO:0000256" key="9">
    <source>
        <dbReference type="HAMAP-Rule" id="MF_00595"/>
    </source>
</evidence>
<dbReference type="InterPro" id="IPR022805">
    <property type="entry name" value="PEP_COase_bac/pln-type"/>
</dbReference>
<evidence type="ECO:0000256" key="3">
    <source>
        <dbReference type="ARBA" id="ARBA00012305"/>
    </source>
</evidence>
<accession>K9EFE5</accession>
<dbReference type="PRINTS" id="PR00150">
    <property type="entry name" value="PEPCARBXLASE"/>
</dbReference>
<comment type="similarity">
    <text evidence="2 9">Belongs to the PEPCase type 1 family.</text>
</comment>
<protein>
    <recommendedName>
        <fullName evidence="4 9">Phosphoenolpyruvate carboxylase</fullName>
        <shortName evidence="9">PEPC</shortName>
        <shortName evidence="9">PEPCase</shortName>
        <ecNumber evidence="3 9">4.1.1.31</ecNumber>
    </recommendedName>
</protein>